<evidence type="ECO:0000256" key="10">
    <source>
        <dbReference type="ARBA" id="ARBA00045533"/>
    </source>
</evidence>
<dbReference type="GO" id="GO:0016020">
    <property type="term" value="C:membrane"/>
    <property type="evidence" value="ECO:0007669"/>
    <property type="project" value="UniProtKB-UniRule"/>
</dbReference>
<evidence type="ECO:0000256" key="2">
    <source>
        <dbReference type="ARBA" id="ARBA00022670"/>
    </source>
</evidence>
<keyword evidence="6" id="KW-0735">Signal-anchor</keyword>
<dbReference type="PROSITE" id="PS00501">
    <property type="entry name" value="SPASE_I_1"/>
    <property type="match status" value="1"/>
</dbReference>
<dbReference type="EMBL" id="JAAXOX010000015">
    <property type="protein sequence ID" value="NKY24427.1"/>
    <property type="molecule type" value="Genomic_DNA"/>
</dbReference>
<dbReference type="InterPro" id="IPR036286">
    <property type="entry name" value="LexA/Signal_pep-like_sf"/>
</dbReference>
<keyword evidence="3 13" id="KW-0812">Transmembrane</keyword>
<feature type="domain" description="Peptidase S26" evidence="14">
    <location>
        <begin position="37"/>
        <end position="113"/>
    </location>
</feature>
<feature type="compositionally biased region" description="Low complexity" evidence="12">
    <location>
        <begin position="207"/>
        <end position="217"/>
    </location>
</feature>
<proteinExistence type="predicted"/>
<dbReference type="GO" id="GO:0009003">
    <property type="term" value="F:signal peptidase activity"/>
    <property type="evidence" value="ECO:0007669"/>
    <property type="project" value="UniProtKB-EC"/>
</dbReference>
<dbReference type="GO" id="GO:0004252">
    <property type="term" value="F:serine-type endopeptidase activity"/>
    <property type="evidence" value="ECO:0007669"/>
    <property type="project" value="UniProtKB-UniRule"/>
</dbReference>
<dbReference type="RefSeq" id="WP_168631549.1">
    <property type="nucleotide sequence ID" value="NZ_BONL01000021.1"/>
</dbReference>
<evidence type="ECO:0000256" key="11">
    <source>
        <dbReference type="NCBIfam" id="TIGR02228"/>
    </source>
</evidence>
<feature type="transmembrane region" description="Helical" evidence="13">
    <location>
        <begin position="26"/>
        <end position="49"/>
    </location>
</feature>
<evidence type="ECO:0000259" key="14">
    <source>
        <dbReference type="Pfam" id="PF10502"/>
    </source>
</evidence>
<gene>
    <name evidence="15" type="ORF">HGA03_17340</name>
</gene>
<comment type="function">
    <text evidence="10">Catalytic component of the signal peptidase complex (SPC) which catalyzes the cleavage of N-terminal signal sequences from nascent proteins as they are translocated into the lumen of the endoplasmic reticulum. Specifically cleaves N-terminal signal peptides that contain a hydrophobic alpha-helix (h-region) shorter than 18-20 amino acids.</text>
</comment>
<dbReference type="AlphaFoldDB" id="A0A7X6R0R7"/>
<evidence type="ECO:0000313" key="15">
    <source>
        <dbReference type="EMBL" id="NKY24427.1"/>
    </source>
</evidence>
<accession>A0A7X6R0R7</accession>
<keyword evidence="8 13" id="KW-0472">Membrane</keyword>
<evidence type="ECO:0000256" key="8">
    <source>
        <dbReference type="ARBA" id="ARBA00023136"/>
    </source>
</evidence>
<dbReference type="InterPro" id="IPR019756">
    <property type="entry name" value="Pept_S26A_signal_pept_1_Ser-AS"/>
</dbReference>
<dbReference type="InterPro" id="IPR019533">
    <property type="entry name" value="Peptidase_S26"/>
</dbReference>
<dbReference type="Gene3D" id="2.10.109.10">
    <property type="entry name" value="Umud Fragment, subunit A"/>
    <property type="match status" value="1"/>
</dbReference>
<evidence type="ECO:0000256" key="1">
    <source>
        <dbReference type="ARBA" id="ARBA00004648"/>
    </source>
</evidence>
<keyword evidence="2" id="KW-0645">Protease</keyword>
<dbReference type="Pfam" id="PF10502">
    <property type="entry name" value="Peptidase_S26"/>
    <property type="match status" value="1"/>
</dbReference>
<evidence type="ECO:0000256" key="12">
    <source>
        <dbReference type="SAM" id="MobiDB-lite"/>
    </source>
</evidence>
<feature type="region of interest" description="Disordered" evidence="12">
    <location>
        <begin position="199"/>
        <end position="224"/>
    </location>
</feature>
<evidence type="ECO:0000256" key="7">
    <source>
        <dbReference type="ARBA" id="ARBA00022989"/>
    </source>
</evidence>
<keyword evidence="7 13" id="KW-1133">Transmembrane helix</keyword>
<reference evidence="15 16" key="1">
    <citation type="submission" date="2020-04" db="EMBL/GenBank/DDBJ databases">
        <title>MicrobeNet Type strains.</title>
        <authorList>
            <person name="Nicholson A.C."/>
        </authorList>
    </citation>
    <scope>NUCLEOTIDE SEQUENCE [LARGE SCALE GENOMIC DNA]</scope>
    <source>
        <strain evidence="15 16">ATCC BAA-788</strain>
    </source>
</reference>
<dbReference type="EC" id="3.4.21.89" evidence="11"/>
<evidence type="ECO:0000256" key="6">
    <source>
        <dbReference type="ARBA" id="ARBA00022968"/>
    </source>
</evidence>
<dbReference type="PANTHER" id="PTHR10806:SF6">
    <property type="entry name" value="SIGNAL PEPTIDASE COMPLEX CATALYTIC SUBUNIT SEC11"/>
    <property type="match status" value="1"/>
</dbReference>
<dbReference type="PRINTS" id="PR00728">
    <property type="entry name" value="SIGNALPTASE"/>
</dbReference>
<dbReference type="NCBIfam" id="TIGR02228">
    <property type="entry name" value="sigpep_I_arch"/>
    <property type="match status" value="1"/>
</dbReference>
<comment type="caution">
    <text evidence="15">The sequence shown here is derived from an EMBL/GenBank/DDBJ whole genome shotgun (WGS) entry which is preliminary data.</text>
</comment>
<evidence type="ECO:0000313" key="16">
    <source>
        <dbReference type="Proteomes" id="UP000581206"/>
    </source>
</evidence>
<sequence>MARVAVTGRRTPLRVRRSWYDSPWRIAGQALSSALVIALIALTVALFVVPKLTGGTSMTVLSGSMEPTFAPGDVIVVKGVTTEDVCADVRVGDIVTYFPEPNDPTLISHRVVGKTIGSFEDGTDCRLVTQGDANSAVDEPVSPEQVRGVFLYGIPKLGWLRQWTGDHVQVLMIAGAIALIGWGLWSTLRRPRTRVYAVPGTGPVTTPDVVPDAAPQAPDDDLRRRELELRERELALRERELDFARRQADR</sequence>
<dbReference type="GO" id="GO:0006465">
    <property type="term" value="P:signal peptide processing"/>
    <property type="evidence" value="ECO:0007669"/>
    <property type="project" value="UniProtKB-UniRule"/>
</dbReference>
<name>A0A7X6R0R7_9CELL</name>
<dbReference type="PANTHER" id="PTHR10806">
    <property type="entry name" value="SIGNAL PEPTIDASE COMPLEX CATALYTIC SUBUNIT SEC11"/>
    <property type="match status" value="1"/>
</dbReference>
<dbReference type="Proteomes" id="UP000581206">
    <property type="component" value="Unassembled WGS sequence"/>
</dbReference>
<evidence type="ECO:0000256" key="5">
    <source>
        <dbReference type="ARBA" id="ARBA00022824"/>
    </source>
</evidence>
<keyword evidence="4 15" id="KW-0378">Hydrolase</keyword>
<protein>
    <recommendedName>
        <fullName evidence="9 11">Signal peptidase I</fullName>
        <ecNumber evidence="11">3.4.21.89</ecNumber>
    </recommendedName>
</protein>
<evidence type="ECO:0000256" key="9">
    <source>
        <dbReference type="ARBA" id="ARBA00033305"/>
    </source>
</evidence>
<evidence type="ECO:0000256" key="4">
    <source>
        <dbReference type="ARBA" id="ARBA00022801"/>
    </source>
</evidence>
<dbReference type="SUPFAM" id="SSF51306">
    <property type="entry name" value="LexA/Signal peptidase"/>
    <property type="match status" value="1"/>
</dbReference>
<evidence type="ECO:0000256" key="3">
    <source>
        <dbReference type="ARBA" id="ARBA00022692"/>
    </source>
</evidence>
<feature type="transmembrane region" description="Helical" evidence="13">
    <location>
        <begin position="167"/>
        <end position="185"/>
    </location>
</feature>
<keyword evidence="16" id="KW-1185">Reference proteome</keyword>
<evidence type="ECO:0000256" key="13">
    <source>
        <dbReference type="SAM" id="Phobius"/>
    </source>
</evidence>
<organism evidence="15 16">
    <name type="scientific">Cellulomonas denverensis</name>
    <dbReference type="NCBI Taxonomy" id="264297"/>
    <lineage>
        <taxon>Bacteria</taxon>
        <taxon>Bacillati</taxon>
        <taxon>Actinomycetota</taxon>
        <taxon>Actinomycetes</taxon>
        <taxon>Micrococcales</taxon>
        <taxon>Cellulomonadaceae</taxon>
        <taxon>Cellulomonas</taxon>
    </lineage>
</organism>
<dbReference type="InterPro" id="IPR001733">
    <property type="entry name" value="Peptidase_S26B"/>
</dbReference>
<keyword evidence="5" id="KW-0256">Endoplasmic reticulum</keyword>
<dbReference type="CDD" id="cd06530">
    <property type="entry name" value="S26_SPase_I"/>
    <property type="match status" value="1"/>
</dbReference>
<comment type="subcellular location">
    <subcellularLocation>
        <location evidence="1">Endoplasmic reticulum membrane</location>
        <topology evidence="1">Single-pass type II membrane protein</topology>
    </subcellularLocation>
</comment>